<dbReference type="InterPro" id="IPR011250">
    <property type="entry name" value="OMP/PagP_B-barrel"/>
</dbReference>
<dbReference type="Gene3D" id="2.40.160.20">
    <property type="match status" value="1"/>
</dbReference>
<reference evidence="4 5" key="1">
    <citation type="submission" date="2020-07" db="EMBL/GenBank/DDBJ databases">
        <title>Genus Haemophilus, Bergeys manual.</title>
        <authorList>
            <person name="Noerskov-Lauritsen N."/>
        </authorList>
    </citation>
    <scope>NUCLEOTIDE SEQUENCE [LARGE SCALE GENOMIC DNA]</scope>
    <source>
        <strain evidence="4 5">CCUG30047</strain>
    </source>
</reference>
<dbReference type="EMBL" id="JACBKA010000003">
    <property type="protein sequence ID" value="NYA26808.1"/>
    <property type="molecule type" value="Genomic_DNA"/>
</dbReference>
<gene>
    <name evidence="4" type="ORF">HZI69_02970</name>
</gene>
<accession>A0A852PNZ3</accession>
<feature type="signal peptide" evidence="2">
    <location>
        <begin position="1"/>
        <end position="20"/>
    </location>
</feature>
<protein>
    <submittedName>
        <fullName evidence="4">Porin family protein</fullName>
    </submittedName>
</protein>
<dbReference type="AlphaFoldDB" id="A0A852PNZ3"/>
<organism evidence="4 5">
    <name type="scientific">Haemophilus haemolyticus</name>
    <dbReference type="NCBI Taxonomy" id="726"/>
    <lineage>
        <taxon>Bacteria</taxon>
        <taxon>Pseudomonadati</taxon>
        <taxon>Pseudomonadota</taxon>
        <taxon>Gammaproteobacteria</taxon>
        <taxon>Pasteurellales</taxon>
        <taxon>Pasteurellaceae</taxon>
        <taxon>Haemophilus</taxon>
    </lineage>
</organism>
<dbReference type="InterPro" id="IPR027385">
    <property type="entry name" value="Beta-barrel_OMP"/>
</dbReference>
<feature type="domain" description="Outer membrane protein beta-barrel" evidence="3">
    <location>
        <begin position="6"/>
        <end position="206"/>
    </location>
</feature>
<name>A0A852PNZ3_HAEHA</name>
<feature type="chain" id="PRO_5032391482" evidence="2">
    <location>
        <begin position="21"/>
        <end position="206"/>
    </location>
</feature>
<dbReference type="Pfam" id="PF13505">
    <property type="entry name" value="OMP_b-brl"/>
    <property type="match status" value="1"/>
</dbReference>
<evidence type="ECO:0000256" key="1">
    <source>
        <dbReference type="ARBA" id="ARBA00022729"/>
    </source>
</evidence>
<keyword evidence="1 2" id="KW-0732">Signal</keyword>
<proteinExistence type="predicted"/>
<evidence type="ECO:0000259" key="3">
    <source>
        <dbReference type="Pfam" id="PF13505"/>
    </source>
</evidence>
<comment type="caution">
    <text evidence="4">The sequence shown here is derived from an EMBL/GenBank/DDBJ whole genome shotgun (WGS) entry which is preliminary data.</text>
</comment>
<sequence length="206" mass="22388">MKKIFAIASIAILVPSLSNANFTGWYIGGELGSSQHQISIPYEKLHSGTQYSGNFESQGNKSTGLSILGGFGFQFGQSNFIGQAEAKYRFISGAKSKFEGENITKEKANISIAYLQGYRISERFLPYVKLSLDAGVFDINQENIPKANYVSIENSSVIGIGLGAGIKYAVTDAINVGIEYHRAALNGQDDIKVKTSNIGLNFSYQF</sequence>
<dbReference type="RefSeq" id="WP_179227258.1">
    <property type="nucleotide sequence ID" value="NZ_JACBKA010000003.1"/>
</dbReference>
<dbReference type="SUPFAM" id="SSF56925">
    <property type="entry name" value="OMPA-like"/>
    <property type="match status" value="1"/>
</dbReference>
<evidence type="ECO:0000313" key="4">
    <source>
        <dbReference type="EMBL" id="NYA26808.1"/>
    </source>
</evidence>
<evidence type="ECO:0000256" key="2">
    <source>
        <dbReference type="SAM" id="SignalP"/>
    </source>
</evidence>
<dbReference type="Proteomes" id="UP000590599">
    <property type="component" value="Unassembled WGS sequence"/>
</dbReference>
<evidence type="ECO:0000313" key="5">
    <source>
        <dbReference type="Proteomes" id="UP000590599"/>
    </source>
</evidence>